<proteinExistence type="predicted"/>
<accession>A0A645HH83</accession>
<organism evidence="2">
    <name type="scientific">bioreactor metagenome</name>
    <dbReference type="NCBI Taxonomy" id="1076179"/>
    <lineage>
        <taxon>unclassified sequences</taxon>
        <taxon>metagenomes</taxon>
        <taxon>ecological metagenomes</taxon>
    </lineage>
</organism>
<feature type="transmembrane region" description="Helical" evidence="1">
    <location>
        <begin position="50"/>
        <end position="71"/>
    </location>
</feature>
<evidence type="ECO:0000313" key="2">
    <source>
        <dbReference type="EMBL" id="MPN38405.1"/>
    </source>
</evidence>
<sequence length="107" mass="10993">MLYIIIGLIASRANFAELTQAPIYIVAGFVILIVHAVVLAIIAKIFKLDLFTCGVASLANIGGVASAPILAASYSEALIPIGVLMAMLGYVIGTGGGLFVGKILSML</sequence>
<dbReference type="Pfam" id="PF05684">
    <property type="entry name" value="DUF819"/>
    <property type="match status" value="1"/>
</dbReference>
<keyword evidence="1" id="KW-0472">Membrane</keyword>
<evidence type="ECO:0000256" key="1">
    <source>
        <dbReference type="SAM" id="Phobius"/>
    </source>
</evidence>
<reference evidence="2" key="1">
    <citation type="submission" date="2019-08" db="EMBL/GenBank/DDBJ databases">
        <authorList>
            <person name="Kucharzyk K."/>
            <person name="Murdoch R.W."/>
            <person name="Higgins S."/>
            <person name="Loffler F."/>
        </authorList>
    </citation>
    <scope>NUCLEOTIDE SEQUENCE</scope>
</reference>
<dbReference type="AlphaFoldDB" id="A0A645HH83"/>
<feature type="transmembrane region" description="Helical" evidence="1">
    <location>
        <begin position="77"/>
        <end position="101"/>
    </location>
</feature>
<dbReference type="EMBL" id="VSSQ01093616">
    <property type="protein sequence ID" value="MPN38405.1"/>
    <property type="molecule type" value="Genomic_DNA"/>
</dbReference>
<keyword evidence="1" id="KW-0812">Transmembrane</keyword>
<dbReference type="InterPro" id="IPR008537">
    <property type="entry name" value="DUF819"/>
</dbReference>
<name>A0A645HH83_9ZZZZ</name>
<comment type="caution">
    <text evidence="2">The sequence shown here is derived from an EMBL/GenBank/DDBJ whole genome shotgun (WGS) entry which is preliminary data.</text>
</comment>
<feature type="transmembrane region" description="Helical" evidence="1">
    <location>
        <begin position="23"/>
        <end position="43"/>
    </location>
</feature>
<keyword evidence="1" id="KW-1133">Transmembrane helix</keyword>
<gene>
    <name evidence="2" type="ORF">SDC9_185929</name>
</gene>
<protein>
    <recommendedName>
        <fullName evidence="3">Membrane protein YjcL</fullName>
    </recommendedName>
</protein>
<evidence type="ECO:0008006" key="3">
    <source>
        <dbReference type="Google" id="ProtNLM"/>
    </source>
</evidence>